<gene>
    <name evidence="2" type="ORF">Tci_331571</name>
</gene>
<evidence type="ECO:0000313" key="2">
    <source>
        <dbReference type="EMBL" id="GEX59596.1"/>
    </source>
</evidence>
<feature type="region of interest" description="Disordered" evidence="1">
    <location>
        <begin position="508"/>
        <end position="547"/>
    </location>
</feature>
<comment type="caution">
    <text evidence="2">The sequence shown here is derived from an EMBL/GenBank/DDBJ whole genome shotgun (WGS) entry which is preliminary data.</text>
</comment>
<dbReference type="EMBL" id="BKCJ010117838">
    <property type="protein sequence ID" value="GEX59596.1"/>
    <property type="molecule type" value="Genomic_DNA"/>
</dbReference>
<reference evidence="2" key="1">
    <citation type="journal article" date="2019" name="Sci. Rep.">
        <title>Draft genome of Tanacetum cinerariifolium, the natural source of mosquito coil.</title>
        <authorList>
            <person name="Yamashiro T."/>
            <person name="Shiraishi A."/>
            <person name="Satake H."/>
            <person name="Nakayama K."/>
        </authorList>
    </citation>
    <scope>NUCLEOTIDE SEQUENCE</scope>
</reference>
<dbReference type="PANTHER" id="PTHR11439">
    <property type="entry name" value="GAG-POL-RELATED RETROTRANSPOSON"/>
    <property type="match status" value="1"/>
</dbReference>
<dbReference type="CDD" id="cd09272">
    <property type="entry name" value="RNase_HI_RT_Ty1"/>
    <property type="match status" value="1"/>
</dbReference>
<feature type="region of interest" description="Disordered" evidence="1">
    <location>
        <begin position="451"/>
        <end position="485"/>
    </location>
</feature>
<protein>
    <submittedName>
        <fullName evidence="2">Retrovirus-related Pol polyprotein from transposon TNT 1-94</fullName>
    </submittedName>
</protein>
<dbReference type="AlphaFoldDB" id="A0A699H5U2"/>
<feature type="compositionally biased region" description="Polar residues" evidence="1">
    <location>
        <begin position="512"/>
        <end position="522"/>
    </location>
</feature>
<name>A0A699H5U2_TANCI</name>
<feature type="compositionally biased region" description="Acidic residues" evidence="1">
    <location>
        <begin position="538"/>
        <end position="547"/>
    </location>
</feature>
<feature type="compositionally biased region" description="Basic and acidic residues" evidence="1">
    <location>
        <begin position="474"/>
        <end position="485"/>
    </location>
</feature>
<feature type="compositionally biased region" description="Basic and acidic residues" evidence="1">
    <location>
        <begin position="528"/>
        <end position="537"/>
    </location>
</feature>
<dbReference type="PANTHER" id="PTHR11439:SF495">
    <property type="entry name" value="REVERSE TRANSCRIPTASE, RNA-DEPENDENT DNA POLYMERASE-RELATED"/>
    <property type="match status" value="1"/>
</dbReference>
<proteinExistence type="predicted"/>
<sequence>MYEEYFEKKSSEMPINFATQQVHNHEDSPSTSSIYIKKHVAPPIITTSGEQAYPISLNEADEFYQQDSAELDGKMLLTSYDALDFSEAESSTALDPSNMHELLRPCLQVEKRIIWSQTSSTSMDSGFKLIAYSDADRAGCTDDYKSTSGGIQLLGKKLRSRSSKKQDCSAMSTTKAKYVSLSACCAQVIWMRTQLLDYGHKYNKIPMYCDSKSAIAISYNPVQHSRTKHINIWYHFIKEHVEKGTIKLYFDGIEYQFADLFTKALSKECFEYLVHRIGQFWHTLQEDGSKYRLKFVLDQKDITMTLNDFRRTFHLPQATDNNHKRFVVAPKFSEMIPFFLNTLDYANVILFVNNIHVAYIELLWEGLHYALKNPSTQIPYPIFTKLIIGHYMTAFPEISRKTRDKYHNLEDDVMVKNIFNSGKHKDGVGMKIPSWMITDEMKLMDHYRMTTSAPRSHNPDVDEEGSSAPQKSSKSRDELKAKQNVQKVKEHLIVEEIEKLVEGLKNVETAEVDSSTLRQNDNLIDLGTRLEPRSDKESPEEEITDRC</sequence>
<accession>A0A699H5U2</accession>
<evidence type="ECO:0000256" key="1">
    <source>
        <dbReference type="SAM" id="MobiDB-lite"/>
    </source>
</evidence>
<organism evidence="2">
    <name type="scientific">Tanacetum cinerariifolium</name>
    <name type="common">Dalmatian daisy</name>
    <name type="synonym">Chrysanthemum cinerariifolium</name>
    <dbReference type="NCBI Taxonomy" id="118510"/>
    <lineage>
        <taxon>Eukaryota</taxon>
        <taxon>Viridiplantae</taxon>
        <taxon>Streptophyta</taxon>
        <taxon>Embryophyta</taxon>
        <taxon>Tracheophyta</taxon>
        <taxon>Spermatophyta</taxon>
        <taxon>Magnoliopsida</taxon>
        <taxon>eudicotyledons</taxon>
        <taxon>Gunneridae</taxon>
        <taxon>Pentapetalae</taxon>
        <taxon>asterids</taxon>
        <taxon>campanulids</taxon>
        <taxon>Asterales</taxon>
        <taxon>Asteraceae</taxon>
        <taxon>Asteroideae</taxon>
        <taxon>Anthemideae</taxon>
        <taxon>Anthemidinae</taxon>
        <taxon>Tanacetum</taxon>
    </lineage>
</organism>